<reference evidence="7 8" key="2">
    <citation type="submission" date="2024-05" db="EMBL/GenBank/DDBJ databases">
        <authorList>
            <person name="Chen Y."/>
            <person name="Shah S."/>
            <person name="Dougan E. K."/>
            <person name="Thang M."/>
            <person name="Chan C."/>
        </authorList>
    </citation>
    <scope>NUCLEOTIDE SEQUENCE [LARGE SCALE GENOMIC DNA]</scope>
</reference>
<evidence type="ECO:0000313" key="8">
    <source>
        <dbReference type="Proteomes" id="UP001152797"/>
    </source>
</evidence>
<dbReference type="InterPro" id="IPR011936">
    <property type="entry name" value="Myxo_disulph_rpt"/>
</dbReference>
<evidence type="ECO:0000256" key="1">
    <source>
        <dbReference type="ARBA" id="ARBA00022729"/>
    </source>
</evidence>
<keyword evidence="2" id="KW-0677">Repeat</keyword>
<proteinExistence type="predicted"/>
<evidence type="ECO:0000256" key="4">
    <source>
        <dbReference type="SAM" id="SignalP"/>
    </source>
</evidence>
<dbReference type="OrthoDB" id="430815at2759"/>
<evidence type="ECO:0000256" key="2">
    <source>
        <dbReference type="ARBA" id="ARBA00022737"/>
    </source>
</evidence>
<keyword evidence="1 4" id="KW-0732">Signal</keyword>
<sequence>MASRAALGVSVGCLLMLFLRGDLGQCAVPRSAFRLCATGGFALAPLSASAAQLQALLQKRSGKDLTSPIFNIPPKQQVYPSWLEGHWSVLSRFVGFEFPTLPRQQVMRQEDVPGFKTCSIIDFADVGKSPLEYNLTYVRDDNVGGVVEDWPQNLRSTVAAHLSPGKGRVTSVDYTPSQDPNRLTMRLVASKNAERVELFVNSRDSEQPKDDLFLCSEYRRQVTFSSRVTQGYNCNYQHFKTFQRTDKGVRLNVLTASYFDPLSPLYFDTFDKPLVYMVWDCQFACGDGLVIGEEKKNVEECDDGGLDAFDGCDANCKVEPGFVCSGATGTAPSQCRPVGCGALPHPSPVAACEDAESSPAAVTCRSNDELGACGSLSPPSLFAACPGQATQRCEATISRPQAVLAQLVHGGSALMLAFDTTLAELDGLSYGTELNCSNVFPPTTVAELGDEALCLQGSPRHIVVRLGFGASLGTASTAVFVLDAARQYQQIDVPIEVSRPFEFPSQRLFLGPVGSQGEWSRGSPVALGETWNFQQPQVVLRGPSIWGQCGDLHLDGSFSLGSGGRPWKLIRWRCSGDGSHCAKILSYLPNSCNQLTLGLDTAGLAVGSVPCGLRATIPEVYLKLENVLGQWDEGMHGISFTTSRVPDAVALTNRQVLVDQGSSIRLELSVGPALPVASLGAGSSCGALGPVSLEWRYGAGTVADASQAWSEMSSTPASLIATLDAKTALLEGFLGSMDVPGNNWTVVARVFHTAGGESVYVPFFLAVRPQPPSISLDAPTQISDQCSFSVVASSSGVSGDPYITWRCVLMDVVAANNQEASLCAARALQERGSVPGSLGDFGWVPGCLCECSY</sequence>
<feature type="chain" id="PRO_5043272740" description="DUF6816 domain-containing protein" evidence="4">
    <location>
        <begin position="25"/>
        <end position="853"/>
    </location>
</feature>
<dbReference type="AlphaFoldDB" id="A0A9P1GCD4"/>
<reference evidence="6" key="1">
    <citation type="submission" date="2022-10" db="EMBL/GenBank/DDBJ databases">
        <authorList>
            <person name="Chen Y."/>
            <person name="Dougan E. K."/>
            <person name="Chan C."/>
            <person name="Rhodes N."/>
            <person name="Thang M."/>
        </authorList>
    </citation>
    <scope>NUCLEOTIDE SEQUENCE</scope>
</reference>
<evidence type="ECO:0000313" key="7">
    <source>
        <dbReference type="EMBL" id="CAL4796158.1"/>
    </source>
</evidence>
<evidence type="ECO:0000259" key="5">
    <source>
        <dbReference type="Pfam" id="PF20670"/>
    </source>
</evidence>
<dbReference type="Pfam" id="PF20670">
    <property type="entry name" value="DUF6816"/>
    <property type="match status" value="1"/>
</dbReference>
<evidence type="ECO:0000313" key="6">
    <source>
        <dbReference type="EMBL" id="CAI4008846.1"/>
    </source>
</evidence>
<keyword evidence="8" id="KW-1185">Reference proteome</keyword>
<dbReference type="InterPro" id="IPR049213">
    <property type="entry name" value="DUF6816"/>
</dbReference>
<keyword evidence="3" id="KW-1015">Disulfide bond</keyword>
<comment type="caution">
    <text evidence="6">The sequence shown here is derived from an EMBL/GenBank/DDBJ whole genome shotgun (WGS) entry which is preliminary data.</text>
</comment>
<accession>A0A9P1GCD4</accession>
<feature type="signal peptide" evidence="4">
    <location>
        <begin position="1"/>
        <end position="24"/>
    </location>
</feature>
<dbReference type="EMBL" id="CAMXCT010004401">
    <property type="protein sequence ID" value="CAI4008846.1"/>
    <property type="molecule type" value="Genomic_DNA"/>
</dbReference>
<dbReference type="NCBIfam" id="TIGR02232">
    <property type="entry name" value="myxo_disulf_rpt"/>
    <property type="match status" value="1"/>
</dbReference>
<protein>
    <recommendedName>
        <fullName evidence="5">DUF6816 domain-containing protein</fullName>
    </recommendedName>
</protein>
<name>A0A9P1GCD4_9DINO</name>
<dbReference type="Proteomes" id="UP001152797">
    <property type="component" value="Unassembled WGS sequence"/>
</dbReference>
<gene>
    <name evidence="6" type="ORF">C1SCF055_LOCUS34246</name>
</gene>
<organism evidence="6">
    <name type="scientific">Cladocopium goreaui</name>
    <dbReference type="NCBI Taxonomy" id="2562237"/>
    <lineage>
        <taxon>Eukaryota</taxon>
        <taxon>Sar</taxon>
        <taxon>Alveolata</taxon>
        <taxon>Dinophyceae</taxon>
        <taxon>Suessiales</taxon>
        <taxon>Symbiodiniaceae</taxon>
        <taxon>Cladocopium</taxon>
    </lineage>
</organism>
<dbReference type="EMBL" id="CAMXCT020004401">
    <property type="protein sequence ID" value="CAL1162221.1"/>
    <property type="molecule type" value="Genomic_DNA"/>
</dbReference>
<dbReference type="EMBL" id="CAMXCT030004401">
    <property type="protein sequence ID" value="CAL4796158.1"/>
    <property type="molecule type" value="Genomic_DNA"/>
</dbReference>
<evidence type="ECO:0000256" key="3">
    <source>
        <dbReference type="ARBA" id="ARBA00023157"/>
    </source>
</evidence>
<feature type="domain" description="DUF6816" evidence="5">
    <location>
        <begin position="76"/>
        <end position="272"/>
    </location>
</feature>